<feature type="transmembrane region" description="Helical" evidence="1">
    <location>
        <begin position="54"/>
        <end position="75"/>
    </location>
</feature>
<proteinExistence type="predicted"/>
<keyword evidence="1" id="KW-0812">Transmembrane</keyword>
<evidence type="ECO:0008006" key="3">
    <source>
        <dbReference type="Google" id="ProtNLM"/>
    </source>
</evidence>
<keyword evidence="1" id="KW-1133">Transmembrane helix</keyword>
<evidence type="ECO:0000256" key="1">
    <source>
        <dbReference type="SAM" id="Phobius"/>
    </source>
</evidence>
<reference evidence="2" key="1">
    <citation type="submission" date="2024-06" db="EMBL/GenBank/DDBJ databases">
        <title>The genome sequences of Kitasatospora sp. strain HUAS MG31.</title>
        <authorList>
            <person name="Mo P."/>
        </authorList>
    </citation>
    <scope>NUCLEOTIDE SEQUENCE</scope>
    <source>
        <strain evidence="2">HUAS MG31</strain>
    </source>
</reference>
<name>A0AAU8JUM4_9ACTN</name>
<gene>
    <name evidence="2" type="ORF">ABWK59_07640</name>
</gene>
<dbReference type="AlphaFoldDB" id="A0AAU8JUM4"/>
<accession>A0AAU8JUM4</accession>
<keyword evidence="1" id="KW-0472">Membrane</keyword>
<dbReference type="KEGG" id="kcm:ABWK59_07640"/>
<sequence length="86" mass="9318">MADTSGHRATTRWQRLWHGCALERHQALITLSGAVCIAFGIVVAVVVPETEGPAWAMAVAGCLAAGVLLLVRVAWARFRPRRETPL</sequence>
<dbReference type="EMBL" id="CP159872">
    <property type="protein sequence ID" value="XCM78814.1"/>
    <property type="molecule type" value="Genomic_DNA"/>
</dbReference>
<feature type="transmembrane region" description="Helical" evidence="1">
    <location>
        <begin position="27"/>
        <end position="48"/>
    </location>
</feature>
<protein>
    <recommendedName>
        <fullName evidence="3">MYXO-CTERM domain-containing protein</fullName>
    </recommendedName>
</protein>
<organism evidence="2">
    <name type="scientific">Kitasatospora camelliae</name>
    <dbReference type="NCBI Taxonomy" id="3156397"/>
    <lineage>
        <taxon>Bacteria</taxon>
        <taxon>Bacillati</taxon>
        <taxon>Actinomycetota</taxon>
        <taxon>Actinomycetes</taxon>
        <taxon>Kitasatosporales</taxon>
        <taxon>Streptomycetaceae</taxon>
        <taxon>Kitasatospora</taxon>
    </lineage>
</organism>
<evidence type="ECO:0000313" key="2">
    <source>
        <dbReference type="EMBL" id="XCM78814.1"/>
    </source>
</evidence>
<dbReference type="RefSeq" id="WP_354638997.1">
    <property type="nucleotide sequence ID" value="NZ_CP159872.1"/>
</dbReference>